<name>A0A372IJP6_9BACT</name>
<protein>
    <submittedName>
        <fullName evidence="1">Uncharacterized protein</fullName>
    </submittedName>
</protein>
<evidence type="ECO:0000313" key="1">
    <source>
        <dbReference type="EMBL" id="RFU15124.1"/>
    </source>
</evidence>
<dbReference type="Proteomes" id="UP000264702">
    <property type="component" value="Unassembled WGS sequence"/>
</dbReference>
<dbReference type="AlphaFoldDB" id="A0A372IJP6"/>
<keyword evidence="2" id="KW-1185">Reference proteome</keyword>
<gene>
    <name evidence="1" type="ORF">D0Y96_18460</name>
</gene>
<proteinExistence type="predicted"/>
<sequence>MTLAWEHLIWRRRARLQIELPQHGPSFVTLIKLLAKSQVLITDVDEERLSSFLAFEPGVFAHRPAVVTLVIRTKGHSHEERLLHTLASFGYTCSRV</sequence>
<evidence type="ECO:0000313" key="2">
    <source>
        <dbReference type="Proteomes" id="UP000264702"/>
    </source>
</evidence>
<accession>A0A372IJP6</accession>
<comment type="caution">
    <text evidence="1">The sequence shown here is derived from an EMBL/GenBank/DDBJ whole genome shotgun (WGS) entry which is preliminary data.</text>
</comment>
<dbReference type="EMBL" id="QVQT01000007">
    <property type="protein sequence ID" value="RFU15124.1"/>
    <property type="molecule type" value="Genomic_DNA"/>
</dbReference>
<organism evidence="1 2">
    <name type="scientific">Paracidobacterium acidisoli</name>
    <dbReference type="NCBI Taxonomy" id="2303751"/>
    <lineage>
        <taxon>Bacteria</taxon>
        <taxon>Pseudomonadati</taxon>
        <taxon>Acidobacteriota</taxon>
        <taxon>Terriglobia</taxon>
        <taxon>Terriglobales</taxon>
        <taxon>Acidobacteriaceae</taxon>
        <taxon>Paracidobacterium</taxon>
    </lineage>
</organism>
<reference evidence="1 2" key="1">
    <citation type="submission" date="2018-08" db="EMBL/GenBank/DDBJ databases">
        <title>Acidipila sp. 4G-K13, an acidobacterium isolated from forest soil.</title>
        <authorList>
            <person name="Gao Z.-H."/>
            <person name="Qiu L.-H."/>
        </authorList>
    </citation>
    <scope>NUCLEOTIDE SEQUENCE [LARGE SCALE GENOMIC DNA]</scope>
    <source>
        <strain evidence="1 2">4G-K13</strain>
    </source>
</reference>